<dbReference type="InterPro" id="IPR002401">
    <property type="entry name" value="Cyt_P450_E_grp-I"/>
</dbReference>
<name>A0A9Q0G177_9ROSI</name>
<dbReference type="EMBL" id="JAKUCV010002803">
    <property type="protein sequence ID" value="KAJ4841343.1"/>
    <property type="molecule type" value="Genomic_DNA"/>
</dbReference>
<proteinExistence type="inferred from homology"/>
<keyword evidence="8" id="KW-0503">Monooxygenase</keyword>
<evidence type="ECO:0000256" key="2">
    <source>
        <dbReference type="ARBA" id="ARBA00010617"/>
    </source>
</evidence>
<keyword evidence="7 8" id="KW-0479">Metal-binding</keyword>
<evidence type="ECO:0008006" key="11">
    <source>
        <dbReference type="Google" id="ProtNLM"/>
    </source>
</evidence>
<organism evidence="9 10">
    <name type="scientific">Turnera subulata</name>
    <dbReference type="NCBI Taxonomy" id="218843"/>
    <lineage>
        <taxon>Eukaryota</taxon>
        <taxon>Viridiplantae</taxon>
        <taxon>Streptophyta</taxon>
        <taxon>Embryophyta</taxon>
        <taxon>Tracheophyta</taxon>
        <taxon>Spermatophyta</taxon>
        <taxon>Magnoliopsida</taxon>
        <taxon>eudicotyledons</taxon>
        <taxon>Gunneridae</taxon>
        <taxon>Pentapetalae</taxon>
        <taxon>rosids</taxon>
        <taxon>fabids</taxon>
        <taxon>Malpighiales</taxon>
        <taxon>Passifloraceae</taxon>
        <taxon>Turnera</taxon>
    </lineage>
</organism>
<keyword evidence="10" id="KW-1185">Reference proteome</keyword>
<comment type="similarity">
    <text evidence="2 8">Belongs to the cytochrome P450 family.</text>
</comment>
<dbReference type="InterPro" id="IPR001128">
    <property type="entry name" value="Cyt_P450"/>
</dbReference>
<protein>
    <recommendedName>
        <fullName evidence="11">Cytochrome P450</fullName>
    </recommendedName>
</protein>
<comment type="caution">
    <text evidence="9">The sequence shown here is derived from an EMBL/GenBank/DDBJ whole genome shotgun (WGS) entry which is preliminary data.</text>
</comment>
<dbReference type="Proteomes" id="UP001141552">
    <property type="component" value="Unassembled WGS sequence"/>
</dbReference>
<keyword evidence="3" id="KW-0812">Transmembrane</keyword>
<keyword evidence="5 8" id="KW-0560">Oxidoreductase</keyword>
<dbReference type="PROSITE" id="PS00086">
    <property type="entry name" value="CYTOCHROME_P450"/>
    <property type="match status" value="1"/>
</dbReference>
<dbReference type="GO" id="GO:0016705">
    <property type="term" value="F:oxidoreductase activity, acting on paired donors, with incorporation or reduction of molecular oxygen"/>
    <property type="evidence" value="ECO:0007669"/>
    <property type="project" value="InterPro"/>
</dbReference>
<keyword evidence="4" id="KW-1133">Transmembrane helix</keyword>
<dbReference type="Gene3D" id="1.10.630.10">
    <property type="entry name" value="Cytochrome P450"/>
    <property type="match status" value="1"/>
</dbReference>
<dbReference type="AlphaFoldDB" id="A0A9Q0G177"/>
<evidence type="ECO:0000256" key="6">
    <source>
        <dbReference type="ARBA" id="ARBA00023136"/>
    </source>
</evidence>
<evidence type="ECO:0000256" key="4">
    <source>
        <dbReference type="ARBA" id="ARBA00022989"/>
    </source>
</evidence>
<evidence type="ECO:0000256" key="5">
    <source>
        <dbReference type="ARBA" id="ARBA00023002"/>
    </source>
</evidence>
<keyword evidence="7 8" id="KW-0408">Iron</keyword>
<evidence type="ECO:0000313" key="10">
    <source>
        <dbReference type="Proteomes" id="UP001141552"/>
    </source>
</evidence>
<feature type="binding site" description="axial binding residue" evidence="7">
    <location>
        <position position="85"/>
    </location>
    <ligand>
        <name>heme</name>
        <dbReference type="ChEBI" id="CHEBI:30413"/>
    </ligand>
    <ligandPart>
        <name>Fe</name>
        <dbReference type="ChEBI" id="CHEBI:18248"/>
    </ligandPart>
</feature>
<dbReference type="InterPro" id="IPR036396">
    <property type="entry name" value="Cyt_P450_sf"/>
</dbReference>
<comment type="subcellular location">
    <subcellularLocation>
        <location evidence="1">Membrane</location>
        <topology evidence="1">Single-pass membrane protein</topology>
    </subcellularLocation>
</comment>
<dbReference type="PANTHER" id="PTHR47956">
    <property type="entry name" value="CYTOCHROME P450 71B11-RELATED"/>
    <property type="match status" value="1"/>
</dbReference>
<sequence length="148" mass="16522">MHSKLVVPFSGPLLIPRESGESCEINGYHIPAKSRIIINAWPIARDPNYWAEPETFFPERFLENPVGHKGQHFQFIPFGAGRRMCPGASIGLATVELTLAQTLFHFDWKLPAGQEAEALDMAECHGSTVKRKYDLQLVSLPYATLISS</sequence>
<dbReference type="GO" id="GO:0005506">
    <property type="term" value="F:iron ion binding"/>
    <property type="evidence" value="ECO:0007669"/>
    <property type="project" value="InterPro"/>
</dbReference>
<dbReference type="InterPro" id="IPR017972">
    <property type="entry name" value="Cyt_P450_CS"/>
</dbReference>
<dbReference type="PRINTS" id="PR00463">
    <property type="entry name" value="EP450I"/>
</dbReference>
<dbReference type="Pfam" id="PF00067">
    <property type="entry name" value="p450"/>
    <property type="match status" value="1"/>
</dbReference>
<evidence type="ECO:0000256" key="1">
    <source>
        <dbReference type="ARBA" id="ARBA00004167"/>
    </source>
</evidence>
<accession>A0A9Q0G177</accession>
<dbReference type="InterPro" id="IPR050193">
    <property type="entry name" value="Cytochrome_P450_71"/>
</dbReference>
<dbReference type="GO" id="GO:0016020">
    <property type="term" value="C:membrane"/>
    <property type="evidence" value="ECO:0007669"/>
    <property type="project" value="UniProtKB-SubCell"/>
</dbReference>
<gene>
    <name evidence="9" type="ORF">Tsubulata_040452</name>
</gene>
<keyword evidence="6" id="KW-0472">Membrane</keyword>
<reference evidence="9" key="1">
    <citation type="submission" date="2022-02" db="EMBL/GenBank/DDBJ databases">
        <authorList>
            <person name="Henning P.M."/>
            <person name="McCubbin A.G."/>
            <person name="Shore J.S."/>
        </authorList>
    </citation>
    <scope>NUCLEOTIDE SEQUENCE</scope>
    <source>
        <strain evidence="9">F60SS</strain>
        <tissue evidence="9">Leaves</tissue>
    </source>
</reference>
<evidence type="ECO:0000256" key="8">
    <source>
        <dbReference type="RuleBase" id="RU000461"/>
    </source>
</evidence>
<comment type="cofactor">
    <cofactor evidence="7">
        <name>heme</name>
        <dbReference type="ChEBI" id="CHEBI:30413"/>
    </cofactor>
</comment>
<evidence type="ECO:0000313" key="9">
    <source>
        <dbReference type="EMBL" id="KAJ4841343.1"/>
    </source>
</evidence>
<evidence type="ECO:0000256" key="7">
    <source>
        <dbReference type="PIRSR" id="PIRSR602401-1"/>
    </source>
</evidence>
<dbReference type="GO" id="GO:0004497">
    <property type="term" value="F:monooxygenase activity"/>
    <property type="evidence" value="ECO:0007669"/>
    <property type="project" value="UniProtKB-KW"/>
</dbReference>
<dbReference type="PANTHER" id="PTHR47956:SF107">
    <property type="entry name" value="CYTOCHROME P450 71B13-RELATED"/>
    <property type="match status" value="1"/>
</dbReference>
<evidence type="ECO:0000256" key="3">
    <source>
        <dbReference type="ARBA" id="ARBA00022692"/>
    </source>
</evidence>
<reference evidence="9" key="2">
    <citation type="journal article" date="2023" name="Plants (Basel)">
        <title>Annotation of the Turnera subulata (Passifloraceae) Draft Genome Reveals the S-Locus Evolved after the Divergence of Turneroideae from Passifloroideae in a Stepwise Manner.</title>
        <authorList>
            <person name="Henning P.M."/>
            <person name="Roalson E.H."/>
            <person name="Mir W."/>
            <person name="McCubbin A.G."/>
            <person name="Shore J.S."/>
        </authorList>
    </citation>
    <scope>NUCLEOTIDE SEQUENCE</scope>
    <source>
        <strain evidence="9">F60SS</strain>
    </source>
</reference>
<dbReference type="SUPFAM" id="SSF48264">
    <property type="entry name" value="Cytochrome P450"/>
    <property type="match status" value="1"/>
</dbReference>
<keyword evidence="7 8" id="KW-0349">Heme</keyword>
<dbReference type="GO" id="GO:0020037">
    <property type="term" value="F:heme binding"/>
    <property type="evidence" value="ECO:0007669"/>
    <property type="project" value="InterPro"/>
</dbReference>
<dbReference type="OrthoDB" id="2789670at2759"/>